<organism evidence="2 3">
    <name type="scientific">Psychrosphaera ytuae</name>
    <dbReference type="NCBI Taxonomy" id="2820710"/>
    <lineage>
        <taxon>Bacteria</taxon>
        <taxon>Pseudomonadati</taxon>
        <taxon>Pseudomonadota</taxon>
        <taxon>Gammaproteobacteria</taxon>
        <taxon>Alteromonadales</taxon>
        <taxon>Pseudoalteromonadaceae</taxon>
        <taxon>Psychrosphaera</taxon>
    </lineage>
</organism>
<proteinExistence type="predicted"/>
<dbReference type="InterPro" id="IPR004891">
    <property type="entry name" value="Mercury-R_MerC"/>
</dbReference>
<accession>A0A975DEP6</accession>
<keyword evidence="1" id="KW-1133">Transmembrane helix</keyword>
<keyword evidence="3" id="KW-1185">Reference proteome</keyword>
<dbReference type="KEGG" id="psym:J1N51_06140"/>
<feature type="transmembrane region" description="Helical" evidence="1">
    <location>
        <begin position="95"/>
        <end position="111"/>
    </location>
</feature>
<dbReference type="AlphaFoldDB" id="A0A975DEP6"/>
<evidence type="ECO:0000313" key="2">
    <source>
        <dbReference type="EMBL" id="QTH65021.1"/>
    </source>
</evidence>
<dbReference type="GO" id="GO:0015097">
    <property type="term" value="F:mercury ion transmembrane transporter activity"/>
    <property type="evidence" value="ECO:0007669"/>
    <property type="project" value="InterPro"/>
</dbReference>
<dbReference type="RefSeq" id="WP_208833056.1">
    <property type="nucleotide sequence ID" value="NZ_CP072110.1"/>
</dbReference>
<keyword evidence="1" id="KW-0812">Transmembrane</keyword>
<feature type="transmembrane region" description="Helical" evidence="1">
    <location>
        <begin position="71"/>
        <end position="89"/>
    </location>
</feature>
<feature type="transmembrane region" description="Helical" evidence="1">
    <location>
        <begin position="43"/>
        <end position="64"/>
    </location>
</feature>
<evidence type="ECO:0000256" key="1">
    <source>
        <dbReference type="SAM" id="Phobius"/>
    </source>
</evidence>
<dbReference type="Proteomes" id="UP000682739">
    <property type="component" value="Chromosome"/>
</dbReference>
<dbReference type="EMBL" id="CP072110">
    <property type="protein sequence ID" value="QTH65021.1"/>
    <property type="molecule type" value="Genomic_DNA"/>
</dbReference>
<keyword evidence="1" id="KW-0472">Membrane</keyword>
<dbReference type="GO" id="GO:0016020">
    <property type="term" value="C:membrane"/>
    <property type="evidence" value="ECO:0007669"/>
    <property type="project" value="InterPro"/>
</dbReference>
<protein>
    <submittedName>
        <fullName evidence="2">MerC domain-containing protein</fullName>
    </submittedName>
</protein>
<name>A0A975DEP6_9GAMM</name>
<evidence type="ECO:0000313" key="3">
    <source>
        <dbReference type="Proteomes" id="UP000682739"/>
    </source>
</evidence>
<dbReference type="Pfam" id="PF03203">
    <property type="entry name" value="MerC"/>
    <property type="match status" value="1"/>
</dbReference>
<gene>
    <name evidence="2" type="ORF">J1N51_06140</name>
</gene>
<reference evidence="2" key="1">
    <citation type="submission" date="2021-03" db="EMBL/GenBank/DDBJ databases">
        <title>Description of Psychrosphaera ytuae sp. nov. isolated from deep sea sediment of South China Sea.</title>
        <authorList>
            <person name="Zhang J."/>
            <person name="Xu X.-D."/>
        </authorList>
    </citation>
    <scope>NUCLEOTIDE SEQUENCE</scope>
    <source>
        <strain evidence="2">MTZ26</strain>
    </source>
</reference>
<sequence length="127" mass="13598">MRDILGAWLSILCVLHCSLPILLLSFSASFGLGELLESFHNDWLHAILIAPIVAILAVSIPKAYIAHRNPLPAYLAVSGVITLTAGVMAGHDIETFFTILGSGLVISSHLINRKTLKSRISAVASQI</sequence>